<proteinExistence type="predicted"/>
<accession>A0A6M3LRL7</accession>
<evidence type="ECO:0000313" key="1">
    <source>
        <dbReference type="EMBL" id="QJA96799.1"/>
    </source>
</evidence>
<dbReference type="EMBL" id="MT143434">
    <property type="protein sequence ID" value="QJA96799.1"/>
    <property type="molecule type" value="Genomic_DNA"/>
</dbReference>
<evidence type="ECO:0008006" key="2">
    <source>
        <dbReference type="Google" id="ProtNLM"/>
    </source>
</evidence>
<reference evidence="1" key="1">
    <citation type="submission" date="2020-03" db="EMBL/GenBank/DDBJ databases">
        <title>The deep terrestrial virosphere.</title>
        <authorList>
            <person name="Holmfeldt K."/>
            <person name="Nilsson E."/>
            <person name="Simone D."/>
            <person name="Lopez-Fernandez M."/>
            <person name="Wu X."/>
            <person name="de Brujin I."/>
            <person name="Lundin D."/>
            <person name="Andersson A."/>
            <person name="Bertilsson S."/>
            <person name="Dopson M."/>
        </authorList>
    </citation>
    <scope>NUCLEOTIDE SEQUENCE</scope>
    <source>
        <strain evidence="1">MM415B07355</strain>
    </source>
</reference>
<dbReference type="AlphaFoldDB" id="A0A6M3LRL7"/>
<organism evidence="1">
    <name type="scientific">viral metagenome</name>
    <dbReference type="NCBI Taxonomy" id="1070528"/>
    <lineage>
        <taxon>unclassified sequences</taxon>
        <taxon>metagenomes</taxon>
        <taxon>organismal metagenomes</taxon>
    </lineage>
</organism>
<name>A0A6M3LRL7_9ZZZZ</name>
<protein>
    <recommendedName>
        <fullName evidence="2">Lipoprotein</fullName>
    </recommendedName>
</protein>
<sequence>MKKAIIVILFLLLAATAWAGCKTIWICDDKGVCKHIQICDY</sequence>
<gene>
    <name evidence="1" type="ORF">MM415B07355_0008</name>
</gene>
<dbReference type="PROSITE" id="PS51257">
    <property type="entry name" value="PROKAR_LIPOPROTEIN"/>
    <property type="match status" value="1"/>
</dbReference>